<evidence type="ECO:0000259" key="2">
    <source>
        <dbReference type="Pfam" id="PF03544"/>
    </source>
</evidence>
<dbReference type="SUPFAM" id="SSF74653">
    <property type="entry name" value="TolA/TonB C-terminal domain"/>
    <property type="match status" value="1"/>
</dbReference>
<dbReference type="PANTHER" id="PTHR34978">
    <property type="entry name" value="POSSIBLE SENSOR-TRANSDUCER PROTEIN BLAR"/>
    <property type="match status" value="1"/>
</dbReference>
<dbReference type="Pfam" id="PF05569">
    <property type="entry name" value="Peptidase_M56"/>
    <property type="match status" value="1"/>
</dbReference>
<proteinExistence type="predicted"/>
<organism evidence="4 5">
    <name type="scientific">Algimonas porphyrae</name>
    <dbReference type="NCBI Taxonomy" id="1128113"/>
    <lineage>
        <taxon>Bacteria</taxon>
        <taxon>Pseudomonadati</taxon>
        <taxon>Pseudomonadota</taxon>
        <taxon>Alphaproteobacteria</taxon>
        <taxon>Maricaulales</taxon>
        <taxon>Robiginitomaculaceae</taxon>
        <taxon>Algimonas</taxon>
    </lineage>
</organism>
<keyword evidence="1" id="KW-1133">Transmembrane helix</keyword>
<feature type="transmembrane region" description="Helical" evidence="1">
    <location>
        <begin position="95"/>
        <end position="114"/>
    </location>
</feature>
<evidence type="ECO:0000313" key="4">
    <source>
        <dbReference type="EMBL" id="GLQ20805.1"/>
    </source>
</evidence>
<reference evidence="4" key="2">
    <citation type="submission" date="2023-01" db="EMBL/GenBank/DDBJ databases">
        <title>Draft genome sequence of Algimonas porphyrae strain NBRC 108216.</title>
        <authorList>
            <person name="Sun Q."/>
            <person name="Mori K."/>
        </authorList>
    </citation>
    <scope>NUCLEOTIDE SEQUENCE</scope>
    <source>
        <strain evidence="4">NBRC 108216</strain>
    </source>
</reference>
<protein>
    <recommendedName>
        <fullName evidence="6">TonB family protein</fullName>
    </recommendedName>
</protein>
<feature type="transmembrane region" description="Helical" evidence="1">
    <location>
        <begin position="58"/>
        <end position="75"/>
    </location>
</feature>
<reference evidence="4" key="1">
    <citation type="journal article" date="2014" name="Int. J. Syst. Evol. Microbiol.">
        <title>Complete genome of a new Firmicutes species belonging to the dominant human colonic microbiota ('Ruminococcus bicirculans') reveals two chromosomes and a selective capacity to utilize plant glucans.</title>
        <authorList>
            <consortium name="NISC Comparative Sequencing Program"/>
            <person name="Wegmann U."/>
            <person name="Louis P."/>
            <person name="Goesmann A."/>
            <person name="Henrissat B."/>
            <person name="Duncan S.H."/>
            <person name="Flint H.J."/>
        </authorList>
    </citation>
    <scope>NUCLEOTIDE SEQUENCE</scope>
    <source>
        <strain evidence="4">NBRC 108216</strain>
    </source>
</reference>
<dbReference type="InterPro" id="IPR052173">
    <property type="entry name" value="Beta-lactam_resp_regulator"/>
</dbReference>
<keyword evidence="1" id="KW-0812">Transmembrane</keyword>
<evidence type="ECO:0008006" key="6">
    <source>
        <dbReference type="Google" id="ProtNLM"/>
    </source>
</evidence>
<dbReference type="CDD" id="cd07341">
    <property type="entry name" value="M56_BlaR1_MecR1_like"/>
    <property type="match status" value="1"/>
</dbReference>
<dbReference type="Proteomes" id="UP001161390">
    <property type="component" value="Unassembled WGS sequence"/>
</dbReference>
<name>A0ABQ5UZU0_9PROT</name>
<dbReference type="Pfam" id="PF03544">
    <property type="entry name" value="TonB_C"/>
    <property type="match status" value="1"/>
</dbReference>
<keyword evidence="5" id="KW-1185">Reference proteome</keyword>
<dbReference type="EMBL" id="BSNJ01000003">
    <property type="protein sequence ID" value="GLQ20805.1"/>
    <property type="molecule type" value="Genomic_DNA"/>
</dbReference>
<feature type="transmembrane region" description="Helical" evidence="1">
    <location>
        <begin position="31"/>
        <end position="51"/>
    </location>
</feature>
<dbReference type="InterPro" id="IPR008756">
    <property type="entry name" value="Peptidase_M56"/>
</dbReference>
<comment type="caution">
    <text evidence="4">The sequence shown here is derived from an EMBL/GenBank/DDBJ whole genome shotgun (WGS) entry which is preliminary data.</text>
</comment>
<dbReference type="Gene3D" id="3.30.2420.10">
    <property type="entry name" value="TonB"/>
    <property type="match status" value="1"/>
</dbReference>
<evidence type="ECO:0000313" key="5">
    <source>
        <dbReference type="Proteomes" id="UP001161390"/>
    </source>
</evidence>
<evidence type="ECO:0000259" key="3">
    <source>
        <dbReference type="Pfam" id="PF05569"/>
    </source>
</evidence>
<dbReference type="PANTHER" id="PTHR34978:SF3">
    <property type="entry name" value="SLR0241 PROTEIN"/>
    <property type="match status" value="1"/>
</dbReference>
<feature type="domain" description="Peptidase M56" evidence="3">
    <location>
        <begin position="95"/>
        <end position="232"/>
    </location>
</feature>
<gene>
    <name evidence="4" type="ORF">GCM10007854_17600</name>
</gene>
<dbReference type="InterPro" id="IPR037682">
    <property type="entry name" value="TonB_C"/>
</dbReference>
<sequence>MLLAQIWLLGVGLWAKFWLGVRAERSPAPGGWLGLIAVGTGPTLLSVILLLRPDMIPIVTALVPDTITAALPTLASVTDIPVRSHALDFGPALPLILWLVWLAGTAVMLSQLLWRTLWLHRLPVTVLMPDLALTRKAVPPHALGWPSSRVVVPEALWQSLDGSERAMLVAHERSHIIRRDPDVTLALLALQSAFWFNPGLRWLVSGWRQAAEMRADRAATADHNPRDYAQMFARLLRTPHGLPVPTATPPHISGDFIMRLDAILNDRPTRPRLFTTLALAILGCGAVAAAADTSPVDYPALVSNVPPVMPMHCLIDEEGAPTSILSEAAKATPDGRVLLENGIANVGWVNVSYDVAPDGSTQNISVMGSKSDCFHAASLKSVSQWRFETGKPVTGMETQLRFVMKFDAGEDYLAALRTLRAQTDAASADE</sequence>
<feature type="domain" description="TonB C-terminal" evidence="2">
    <location>
        <begin position="347"/>
        <end position="397"/>
    </location>
</feature>
<accession>A0ABQ5UZU0</accession>
<keyword evidence="1" id="KW-0472">Membrane</keyword>
<evidence type="ECO:0000256" key="1">
    <source>
        <dbReference type="SAM" id="Phobius"/>
    </source>
</evidence>